<dbReference type="AlphaFoldDB" id="A0A1Y6BL01"/>
<dbReference type="Pfam" id="PF00041">
    <property type="entry name" value="fn3"/>
    <property type="match status" value="1"/>
</dbReference>
<dbReference type="Pfam" id="PF17164">
    <property type="entry name" value="DUF5122"/>
    <property type="match status" value="3"/>
</dbReference>
<evidence type="ECO:0000259" key="2">
    <source>
        <dbReference type="PROSITE" id="PS50853"/>
    </source>
</evidence>
<proteinExistence type="predicted"/>
<dbReference type="OrthoDB" id="5287196at2"/>
<protein>
    <submittedName>
        <fullName evidence="3">Delta-60 repeat domain-containing protein</fullName>
    </submittedName>
</protein>
<dbReference type="PROSITE" id="PS50853">
    <property type="entry name" value="FN3"/>
    <property type="match status" value="1"/>
</dbReference>
<dbReference type="InterPro" id="IPR013431">
    <property type="entry name" value="Delta_60_rpt"/>
</dbReference>
<dbReference type="STRING" id="1513793.SAMN06296036_104148"/>
<evidence type="ECO:0000313" key="4">
    <source>
        <dbReference type="Proteomes" id="UP000192907"/>
    </source>
</evidence>
<dbReference type="NCBIfam" id="TIGR02608">
    <property type="entry name" value="delta_60_rpt"/>
    <property type="match status" value="6"/>
</dbReference>
<feature type="domain" description="Ig-like" evidence="1">
    <location>
        <begin position="225"/>
        <end position="327"/>
    </location>
</feature>
<evidence type="ECO:0000313" key="3">
    <source>
        <dbReference type="EMBL" id="SMF06661.1"/>
    </source>
</evidence>
<evidence type="ECO:0000259" key="1">
    <source>
        <dbReference type="PROSITE" id="PS50835"/>
    </source>
</evidence>
<sequence>MIGKEEVYKGESARRRSYLNVFHTIKGYTMNYFSSIAARILILSTMLASCSPESSVVIDKTANLDDVTFSQGNQVVLNSDSGVVTVETLVPDGVVGQIQVEIGDSFETNEAVQELDLDGFDNAGESITFGSDSDMDQTSIGQIQVSIPLTQTSLWLQGERSLVILYHIETIDGNKVGFITSRNYSRTSGKLKFYLRGFGQYQPVWLNQTYTEEKEVITAAPVRLPKRSEETAQTTKDPGDITAPGLPLVASYTKLYSSSPSQTVSWQAPGDKDVVKYHVKVCTDTSCSSNCSVSTMTTDTSITVNNLSAGSSYYTCVAAEDSSGNLSPFSRPQNPVTIAEPGSLDLDFNSSGLVTQNGAASGFDSIYDLVGLPDGSSIAVGAIFNGNDNDVSIWKFKPNGSLDSNFASSGVLIVDDITGNGPDQEIAHAVALDPSGKILIAGYGSNGSDDDGFILRIDGNGNFDTTFNSTGVALLDNIITTSQSERIQDIAIDADGNILVTGYAGNGIDNDLFLGKVDSTGAIDTSFGSLGYSSKDGGAADRANGIAIDGNGQILVGGFFTGTDRKAAVCRYNTDGSLDTGFAVSGCLELDDTAGGPGDDEILDIRIDSQNNTIATGFSSNGSNKDMAIWKIDTGGNLDTSFNGTGYVIHDSAAGGADDDLGGSIALSPGRIYISGSSQDGQMNHVLWCYKADGSICSNFSDSGYMLYELSGQGSASEAVITTPSGSLLSAGRLFDPAEQYNAALWMILP</sequence>
<dbReference type="InterPro" id="IPR007110">
    <property type="entry name" value="Ig-like_dom"/>
</dbReference>
<dbReference type="InterPro" id="IPR036116">
    <property type="entry name" value="FN3_sf"/>
</dbReference>
<organism evidence="3 4">
    <name type="scientific">Pseudobacteriovorax antillogorgiicola</name>
    <dbReference type="NCBI Taxonomy" id="1513793"/>
    <lineage>
        <taxon>Bacteria</taxon>
        <taxon>Pseudomonadati</taxon>
        <taxon>Bdellovibrionota</taxon>
        <taxon>Oligoflexia</taxon>
        <taxon>Oligoflexales</taxon>
        <taxon>Pseudobacteriovoracaceae</taxon>
        <taxon>Pseudobacteriovorax</taxon>
    </lineage>
</organism>
<dbReference type="EMBL" id="FWZT01000004">
    <property type="protein sequence ID" value="SMF06661.1"/>
    <property type="molecule type" value="Genomic_DNA"/>
</dbReference>
<dbReference type="Gene3D" id="2.80.10.50">
    <property type="match status" value="2"/>
</dbReference>
<accession>A0A1Y6BL01</accession>
<dbReference type="CDD" id="cd00063">
    <property type="entry name" value="FN3"/>
    <property type="match status" value="1"/>
</dbReference>
<dbReference type="InterPro" id="IPR013783">
    <property type="entry name" value="Ig-like_fold"/>
</dbReference>
<keyword evidence="4" id="KW-1185">Reference proteome</keyword>
<dbReference type="SUPFAM" id="SSF49265">
    <property type="entry name" value="Fibronectin type III"/>
    <property type="match status" value="1"/>
</dbReference>
<dbReference type="Gene3D" id="2.60.40.10">
    <property type="entry name" value="Immunoglobulins"/>
    <property type="match status" value="1"/>
</dbReference>
<dbReference type="Proteomes" id="UP000192907">
    <property type="component" value="Unassembled WGS sequence"/>
</dbReference>
<name>A0A1Y6BL01_9BACT</name>
<feature type="domain" description="Fibronectin type-III" evidence="2">
    <location>
        <begin position="243"/>
        <end position="341"/>
    </location>
</feature>
<dbReference type="RefSeq" id="WP_132316773.1">
    <property type="nucleotide sequence ID" value="NZ_FWZT01000004.1"/>
</dbReference>
<dbReference type="InterPro" id="IPR003961">
    <property type="entry name" value="FN3_dom"/>
</dbReference>
<dbReference type="SUPFAM" id="SSF75011">
    <property type="entry name" value="3-carboxy-cis,cis-mucoante lactonizing enzyme"/>
    <property type="match status" value="1"/>
</dbReference>
<reference evidence="4" key="1">
    <citation type="submission" date="2017-04" db="EMBL/GenBank/DDBJ databases">
        <authorList>
            <person name="Varghese N."/>
            <person name="Submissions S."/>
        </authorList>
    </citation>
    <scope>NUCLEOTIDE SEQUENCE [LARGE SCALE GENOMIC DNA]</scope>
    <source>
        <strain evidence="4">RKEM611</strain>
    </source>
</reference>
<dbReference type="PROSITE" id="PS50835">
    <property type="entry name" value="IG_LIKE"/>
    <property type="match status" value="1"/>
</dbReference>
<gene>
    <name evidence="3" type="ORF">SAMN06296036_104148</name>
</gene>